<keyword evidence="4 5" id="KW-0472">Membrane</keyword>
<evidence type="ECO:0000256" key="3">
    <source>
        <dbReference type="ARBA" id="ARBA00022989"/>
    </source>
</evidence>
<sequence>MGTVFDDPVSLFVFYGAIAVALGPDILREIRHRRSDTETAKTRDEGSKRVIGVAVGSGFLAGVAAVYVFPAMSILGDVRVLFVGGIAVLFLGTGLRQYAVRTLDDYFTSSIKIHQSQQVVDTGPYRWVRHPSYTGGLVQYTGIALVLNNWISLIVIVSLLFIAYFYRMRIEERVLSKELGEPYLDYLERTPHRLIPYVW</sequence>
<keyword evidence="7" id="KW-1185">Reference proteome</keyword>
<accession>A0A5D5ALV2</accession>
<protein>
    <submittedName>
        <fullName evidence="6">Isoprenylcysteine carboxylmethyltransferase family protein</fullName>
    </submittedName>
</protein>
<dbReference type="GO" id="GO:0032259">
    <property type="term" value="P:methylation"/>
    <property type="evidence" value="ECO:0007669"/>
    <property type="project" value="UniProtKB-KW"/>
</dbReference>
<dbReference type="EMBL" id="VTAW01000032">
    <property type="protein sequence ID" value="TYT60682.1"/>
    <property type="molecule type" value="Genomic_DNA"/>
</dbReference>
<feature type="transmembrane region" description="Helical" evidence="5">
    <location>
        <begin position="50"/>
        <end position="69"/>
    </location>
</feature>
<comment type="caution">
    <text evidence="6">The sequence shown here is derived from an EMBL/GenBank/DDBJ whole genome shotgun (WGS) entry which is preliminary data.</text>
</comment>
<reference evidence="6 7" key="1">
    <citation type="submission" date="2019-08" db="EMBL/GenBank/DDBJ databases">
        <title>Archaea genome.</title>
        <authorList>
            <person name="Kajale S."/>
            <person name="Shouche Y."/>
            <person name="Deshpande N."/>
            <person name="Sharma A."/>
        </authorList>
    </citation>
    <scope>NUCLEOTIDE SEQUENCE [LARGE SCALE GENOMIC DNA]</scope>
    <source>
        <strain evidence="6 7">ESP3B_9</strain>
    </source>
</reference>
<keyword evidence="3 5" id="KW-1133">Transmembrane helix</keyword>
<evidence type="ECO:0000256" key="5">
    <source>
        <dbReference type="SAM" id="Phobius"/>
    </source>
</evidence>
<name>A0A5D5ALV2_9EURY</name>
<keyword evidence="2 5" id="KW-0812">Transmembrane</keyword>
<dbReference type="InterPro" id="IPR052527">
    <property type="entry name" value="Metal_cation-efflux_comp"/>
</dbReference>
<dbReference type="Proteomes" id="UP000324104">
    <property type="component" value="Unassembled WGS sequence"/>
</dbReference>
<evidence type="ECO:0000256" key="4">
    <source>
        <dbReference type="ARBA" id="ARBA00023136"/>
    </source>
</evidence>
<gene>
    <name evidence="6" type="ORF">FYC77_17375</name>
</gene>
<evidence type="ECO:0000313" key="7">
    <source>
        <dbReference type="Proteomes" id="UP000324104"/>
    </source>
</evidence>
<comment type="subcellular location">
    <subcellularLocation>
        <location evidence="1">Endomembrane system</location>
        <topology evidence="1">Multi-pass membrane protein</topology>
    </subcellularLocation>
</comment>
<dbReference type="GO" id="GO:0004671">
    <property type="term" value="F:protein C-terminal S-isoprenylcysteine carboxyl O-methyltransferase activity"/>
    <property type="evidence" value="ECO:0007669"/>
    <property type="project" value="InterPro"/>
</dbReference>
<dbReference type="GO" id="GO:0016020">
    <property type="term" value="C:membrane"/>
    <property type="evidence" value="ECO:0007669"/>
    <property type="project" value="UniProtKB-SubCell"/>
</dbReference>
<dbReference type="Pfam" id="PF04191">
    <property type="entry name" value="PEMT"/>
    <property type="match status" value="1"/>
</dbReference>
<feature type="transmembrane region" description="Helical" evidence="5">
    <location>
        <begin position="137"/>
        <end position="166"/>
    </location>
</feature>
<dbReference type="PANTHER" id="PTHR43847:SF1">
    <property type="entry name" value="BLL3993 PROTEIN"/>
    <property type="match status" value="1"/>
</dbReference>
<keyword evidence="6" id="KW-0808">Transferase</keyword>
<dbReference type="Gene3D" id="1.20.120.1630">
    <property type="match status" value="1"/>
</dbReference>
<dbReference type="RefSeq" id="WP_149082764.1">
    <property type="nucleotide sequence ID" value="NZ_VTAW01000032.1"/>
</dbReference>
<organism evidence="6 7">
    <name type="scientific">Natrialba swarupiae</name>
    <dbReference type="NCBI Taxonomy" id="2448032"/>
    <lineage>
        <taxon>Archaea</taxon>
        <taxon>Methanobacteriati</taxon>
        <taxon>Methanobacteriota</taxon>
        <taxon>Stenosarchaea group</taxon>
        <taxon>Halobacteria</taxon>
        <taxon>Halobacteriales</taxon>
        <taxon>Natrialbaceae</taxon>
        <taxon>Natrialba</taxon>
    </lineage>
</organism>
<dbReference type="AlphaFoldDB" id="A0A5D5ALV2"/>
<proteinExistence type="predicted"/>
<dbReference type="PANTHER" id="PTHR43847">
    <property type="entry name" value="BLL3993 PROTEIN"/>
    <property type="match status" value="1"/>
</dbReference>
<evidence type="ECO:0000313" key="6">
    <source>
        <dbReference type="EMBL" id="TYT60682.1"/>
    </source>
</evidence>
<dbReference type="InterPro" id="IPR007318">
    <property type="entry name" value="Phopholipid_MeTrfase"/>
</dbReference>
<evidence type="ECO:0000256" key="2">
    <source>
        <dbReference type="ARBA" id="ARBA00022692"/>
    </source>
</evidence>
<keyword evidence="6" id="KW-0489">Methyltransferase</keyword>
<evidence type="ECO:0000256" key="1">
    <source>
        <dbReference type="ARBA" id="ARBA00004127"/>
    </source>
</evidence>